<dbReference type="KEGG" id="pht:BLM14_24815"/>
<reference evidence="1 2" key="1">
    <citation type="journal article" date="2017" name="Int J Environ Stud">
        <title>Does the Miocene-Pliocene relict legume Oxytropis triphylla form nitrogen-fixing nodules with a combination of bacterial strains?</title>
        <authorList>
            <person name="Safronova V."/>
            <person name="Belimov A."/>
            <person name="Sazanova A."/>
            <person name="Kuznetsova I."/>
            <person name="Popova J."/>
            <person name="Andronov E."/>
            <person name="Verkhozina A."/>
            <person name="Tikhonovich I."/>
        </authorList>
    </citation>
    <scope>NUCLEOTIDE SEQUENCE [LARGE SCALE GENOMIC DNA]</scope>
    <source>
        <strain evidence="1 2">Tri-38</strain>
    </source>
</reference>
<proteinExistence type="predicted"/>
<sequence>MTKPDSPDFVAQETLRLIGDAPPNWVPDFDGIDHNVTIVGGGQTGATFAFALRRAGIASS</sequence>
<keyword evidence="2" id="KW-1185">Reference proteome</keyword>
<accession>A0A2N9VPY0</accession>
<evidence type="ECO:0000313" key="2">
    <source>
        <dbReference type="Proteomes" id="UP000232163"/>
    </source>
</evidence>
<dbReference type="SUPFAM" id="SSF51905">
    <property type="entry name" value="FAD/NAD(P)-binding domain"/>
    <property type="match status" value="1"/>
</dbReference>
<organism evidence="1 2">
    <name type="scientific">Phyllobacterium zundukense</name>
    <dbReference type="NCBI Taxonomy" id="1867719"/>
    <lineage>
        <taxon>Bacteria</taxon>
        <taxon>Pseudomonadati</taxon>
        <taxon>Pseudomonadota</taxon>
        <taxon>Alphaproteobacteria</taxon>
        <taxon>Hyphomicrobiales</taxon>
        <taxon>Phyllobacteriaceae</taxon>
        <taxon>Phyllobacterium</taxon>
    </lineage>
</organism>
<name>A0A2N9VPY0_9HYPH</name>
<evidence type="ECO:0000313" key="1">
    <source>
        <dbReference type="EMBL" id="PIO41548.1"/>
    </source>
</evidence>
<dbReference type="InterPro" id="IPR036188">
    <property type="entry name" value="FAD/NAD-bd_sf"/>
</dbReference>
<gene>
    <name evidence="1" type="ORF">B5P45_27910</name>
</gene>
<dbReference type="EMBL" id="MZMT01000059">
    <property type="protein sequence ID" value="PIO41548.1"/>
    <property type="molecule type" value="Genomic_DNA"/>
</dbReference>
<dbReference type="AlphaFoldDB" id="A0A2N9VPY0"/>
<comment type="caution">
    <text evidence="1">The sequence shown here is derived from an EMBL/GenBank/DDBJ whole genome shotgun (WGS) entry which is preliminary data.</text>
</comment>
<dbReference type="Proteomes" id="UP000232163">
    <property type="component" value="Unassembled WGS sequence"/>
</dbReference>
<protein>
    <submittedName>
        <fullName evidence="1">Uncharacterized protein</fullName>
    </submittedName>
</protein>